<protein>
    <submittedName>
        <fullName evidence="1">Uncharacterized protein</fullName>
    </submittedName>
</protein>
<proteinExistence type="predicted"/>
<reference evidence="1" key="1">
    <citation type="submission" date="2018-02" db="EMBL/GenBank/DDBJ databases">
        <title>Rhizophora mucronata_Transcriptome.</title>
        <authorList>
            <person name="Meera S.P."/>
            <person name="Sreeshan A."/>
            <person name="Augustine A."/>
        </authorList>
    </citation>
    <scope>NUCLEOTIDE SEQUENCE</scope>
    <source>
        <tissue evidence="1">Leaf</tissue>
    </source>
</reference>
<name>A0A2P2PQM8_RHIMU</name>
<evidence type="ECO:0000313" key="1">
    <source>
        <dbReference type="EMBL" id="MBX57060.1"/>
    </source>
</evidence>
<dbReference type="EMBL" id="GGEC01076576">
    <property type="protein sequence ID" value="MBX57060.1"/>
    <property type="molecule type" value="Transcribed_RNA"/>
</dbReference>
<sequence>MISVSPPAILII</sequence>
<accession>A0A2P2PQM8</accession>
<organism evidence="1">
    <name type="scientific">Rhizophora mucronata</name>
    <name type="common">Asiatic mangrove</name>
    <dbReference type="NCBI Taxonomy" id="61149"/>
    <lineage>
        <taxon>Eukaryota</taxon>
        <taxon>Viridiplantae</taxon>
        <taxon>Streptophyta</taxon>
        <taxon>Embryophyta</taxon>
        <taxon>Tracheophyta</taxon>
        <taxon>Spermatophyta</taxon>
        <taxon>Magnoliopsida</taxon>
        <taxon>eudicotyledons</taxon>
        <taxon>Gunneridae</taxon>
        <taxon>Pentapetalae</taxon>
        <taxon>rosids</taxon>
        <taxon>fabids</taxon>
        <taxon>Malpighiales</taxon>
        <taxon>Rhizophoraceae</taxon>
        <taxon>Rhizophora</taxon>
    </lineage>
</organism>